<keyword evidence="2" id="KW-1185">Reference proteome</keyword>
<dbReference type="EMBL" id="CM056820">
    <property type="protein sequence ID" value="KAJ8616292.1"/>
    <property type="molecule type" value="Genomic_DNA"/>
</dbReference>
<accession>A0ACC2K5S1</accession>
<dbReference type="Proteomes" id="UP001234297">
    <property type="component" value="Chromosome 12"/>
</dbReference>
<evidence type="ECO:0000313" key="2">
    <source>
        <dbReference type="Proteomes" id="UP001234297"/>
    </source>
</evidence>
<comment type="caution">
    <text evidence="1">The sequence shown here is derived from an EMBL/GenBank/DDBJ whole genome shotgun (WGS) entry which is preliminary data.</text>
</comment>
<evidence type="ECO:0000313" key="1">
    <source>
        <dbReference type="EMBL" id="KAJ8616292.1"/>
    </source>
</evidence>
<protein>
    <submittedName>
        <fullName evidence="1">Uncharacterized protein</fullName>
    </submittedName>
</protein>
<gene>
    <name evidence="1" type="ORF">MRB53_035664</name>
</gene>
<sequence>MGLGPGSYDFNEVGERAHLRPVDWRNPDHKRIVAACLVEGSECSFMTKMTPSMEPFTGLNILPTCLQKLQNVIAFRGTVLKPESFKEDVKLNIQILHQRFHKKKRTIKATGEVESVLKDNPGPVWLAGHSLGSALAIQAGKKEAEKGVFLETFLFNPPYPSLGPEIIGDKEIRNWFQKKKRKLKIKLANRIKGYKQIHEDIVKFAKLSEWSPHVFVNQNDRICSGYIGYFKQRKMSSLEINSIEFEWVLDAMYSTRALFKDAVKRAFKKKSDYEPFYLFPCASLTINTGDGDEERESHEIRQWWMEDFQPKKTPYSFDLSKLLKALGEQVISRHHLLRSSQSLVAMGAFRK</sequence>
<proteinExistence type="predicted"/>
<reference evidence="1 2" key="1">
    <citation type="journal article" date="2022" name="Hortic Res">
        <title>A haplotype resolved chromosomal level avocado genome allows analysis of novel avocado genes.</title>
        <authorList>
            <person name="Nath O."/>
            <person name="Fletcher S.J."/>
            <person name="Hayward A."/>
            <person name="Shaw L.M."/>
            <person name="Masouleh A.K."/>
            <person name="Furtado A."/>
            <person name="Henry R.J."/>
            <person name="Mitter N."/>
        </authorList>
    </citation>
    <scope>NUCLEOTIDE SEQUENCE [LARGE SCALE GENOMIC DNA]</scope>
    <source>
        <strain evidence="2">cv. Hass</strain>
    </source>
</reference>
<organism evidence="1 2">
    <name type="scientific">Persea americana</name>
    <name type="common">Avocado</name>
    <dbReference type="NCBI Taxonomy" id="3435"/>
    <lineage>
        <taxon>Eukaryota</taxon>
        <taxon>Viridiplantae</taxon>
        <taxon>Streptophyta</taxon>
        <taxon>Embryophyta</taxon>
        <taxon>Tracheophyta</taxon>
        <taxon>Spermatophyta</taxon>
        <taxon>Magnoliopsida</taxon>
        <taxon>Magnoliidae</taxon>
        <taxon>Laurales</taxon>
        <taxon>Lauraceae</taxon>
        <taxon>Persea</taxon>
    </lineage>
</organism>
<name>A0ACC2K5S1_PERAE</name>